<evidence type="ECO:0000313" key="3">
    <source>
        <dbReference type="Proteomes" id="UP001157418"/>
    </source>
</evidence>
<gene>
    <name evidence="2" type="ORF">LVIROSA_LOCUS28154</name>
</gene>
<evidence type="ECO:0000256" key="1">
    <source>
        <dbReference type="SAM" id="MobiDB-lite"/>
    </source>
</evidence>
<evidence type="ECO:0000313" key="2">
    <source>
        <dbReference type="EMBL" id="CAH1442145.1"/>
    </source>
</evidence>
<dbReference type="Pfam" id="PF14223">
    <property type="entry name" value="Retrotran_gag_2"/>
    <property type="match status" value="1"/>
</dbReference>
<name>A0AAU9NWI1_9ASTR</name>
<evidence type="ECO:0008006" key="4">
    <source>
        <dbReference type="Google" id="ProtNLM"/>
    </source>
</evidence>
<feature type="compositionally biased region" description="Polar residues" evidence="1">
    <location>
        <begin position="163"/>
        <end position="172"/>
    </location>
</feature>
<organism evidence="2 3">
    <name type="scientific">Lactuca virosa</name>
    <dbReference type="NCBI Taxonomy" id="75947"/>
    <lineage>
        <taxon>Eukaryota</taxon>
        <taxon>Viridiplantae</taxon>
        <taxon>Streptophyta</taxon>
        <taxon>Embryophyta</taxon>
        <taxon>Tracheophyta</taxon>
        <taxon>Spermatophyta</taxon>
        <taxon>Magnoliopsida</taxon>
        <taxon>eudicotyledons</taxon>
        <taxon>Gunneridae</taxon>
        <taxon>Pentapetalae</taxon>
        <taxon>asterids</taxon>
        <taxon>campanulids</taxon>
        <taxon>Asterales</taxon>
        <taxon>Asteraceae</taxon>
        <taxon>Cichorioideae</taxon>
        <taxon>Cichorieae</taxon>
        <taxon>Lactucinae</taxon>
        <taxon>Lactuca</taxon>
    </lineage>
</organism>
<dbReference type="EMBL" id="CAKMRJ010005412">
    <property type="protein sequence ID" value="CAH1442145.1"/>
    <property type="molecule type" value="Genomic_DNA"/>
</dbReference>
<keyword evidence="3" id="KW-1185">Reference proteome</keyword>
<dbReference type="PANTHER" id="PTHR47481:SF41">
    <property type="entry name" value="COPIA-LIKE POLYPROTEIN_RETROTRANSPOSON"/>
    <property type="match status" value="1"/>
</dbReference>
<sequence length="219" mass="24896">MWIYGTVTQSLLNMILKPGATDHTVWTDLETLFIENKQTREIELDQELRTLTLGDLSISDYCERMKVISDLLVNIGSSVTEQTLVTYLINVLSPNFDNIAIVLHHQDLFPSLLKCRPILTLEERTMSHNRSTQPLHMDHASSPQALHARNPNPSNSHNRPFPQNNRGGSRPSQPCRGGSHSTDNRRPFRTTTTIPLLPSGFPWPPYPAPWNPYTWSYPS</sequence>
<dbReference type="PANTHER" id="PTHR47481">
    <property type="match status" value="1"/>
</dbReference>
<protein>
    <recommendedName>
        <fullName evidence="4">Retrotransposon gag domain-containing protein</fullName>
    </recommendedName>
</protein>
<proteinExistence type="predicted"/>
<reference evidence="2 3" key="1">
    <citation type="submission" date="2022-01" db="EMBL/GenBank/DDBJ databases">
        <authorList>
            <person name="Xiong W."/>
            <person name="Schranz E."/>
        </authorList>
    </citation>
    <scope>NUCLEOTIDE SEQUENCE [LARGE SCALE GENOMIC DNA]</scope>
</reference>
<dbReference type="Proteomes" id="UP001157418">
    <property type="component" value="Unassembled WGS sequence"/>
</dbReference>
<feature type="compositionally biased region" description="Low complexity" evidence="1">
    <location>
        <begin position="149"/>
        <end position="162"/>
    </location>
</feature>
<accession>A0AAU9NWI1</accession>
<comment type="caution">
    <text evidence="2">The sequence shown here is derived from an EMBL/GenBank/DDBJ whole genome shotgun (WGS) entry which is preliminary data.</text>
</comment>
<feature type="region of interest" description="Disordered" evidence="1">
    <location>
        <begin position="127"/>
        <end position="194"/>
    </location>
</feature>
<dbReference type="AlphaFoldDB" id="A0AAU9NWI1"/>